<dbReference type="SUPFAM" id="SSF51735">
    <property type="entry name" value="NAD(P)-binding Rossmann-fold domains"/>
    <property type="match status" value="1"/>
</dbReference>
<dbReference type="STRING" id="161398.PP2015_425"/>
<accession>A0A0S2JY85</accession>
<dbReference type="Proteomes" id="UP000061457">
    <property type="component" value="Chromosome I"/>
</dbReference>
<dbReference type="PATRIC" id="fig|161398.10.peg.435"/>
<dbReference type="KEGG" id="pphe:PP2015_425"/>
<dbReference type="CDD" id="cd08946">
    <property type="entry name" value="SDR_e"/>
    <property type="match status" value="1"/>
</dbReference>
<keyword evidence="3" id="KW-1185">Reference proteome</keyword>
<organism evidence="2 3">
    <name type="scientific">Pseudoalteromonas phenolica</name>
    <dbReference type="NCBI Taxonomy" id="161398"/>
    <lineage>
        <taxon>Bacteria</taxon>
        <taxon>Pseudomonadati</taxon>
        <taxon>Pseudomonadota</taxon>
        <taxon>Gammaproteobacteria</taxon>
        <taxon>Alteromonadales</taxon>
        <taxon>Pseudoalteromonadaceae</taxon>
        <taxon>Pseudoalteromonas</taxon>
    </lineage>
</organism>
<name>A0A0S2JY85_9GAMM</name>
<evidence type="ECO:0000259" key="1">
    <source>
        <dbReference type="Pfam" id="PF01370"/>
    </source>
</evidence>
<reference evidence="2 3" key="1">
    <citation type="submission" date="2015-11" db="EMBL/GenBank/DDBJ databases">
        <authorList>
            <person name="Zhang Y."/>
            <person name="Guo Z."/>
        </authorList>
    </citation>
    <scope>NUCLEOTIDE SEQUENCE [LARGE SCALE GENOMIC DNA]</scope>
    <source>
        <strain evidence="2 3">KCTC 12086</strain>
    </source>
</reference>
<dbReference type="InterPro" id="IPR036291">
    <property type="entry name" value="NAD(P)-bd_dom_sf"/>
</dbReference>
<dbReference type="OrthoDB" id="398435at2"/>
<dbReference type="PANTHER" id="PTHR43245:SF13">
    <property type="entry name" value="UDP-D-APIOSE_UDP-D-XYLOSE SYNTHASE 2"/>
    <property type="match status" value="1"/>
</dbReference>
<dbReference type="InterPro" id="IPR050177">
    <property type="entry name" value="Lipid_A_modif_metabolic_enz"/>
</dbReference>
<dbReference type="RefSeq" id="WP_058028716.1">
    <property type="nucleotide sequence ID" value="NZ_CP013187.1"/>
</dbReference>
<dbReference type="Gene3D" id="3.40.50.720">
    <property type="entry name" value="NAD(P)-binding Rossmann-like Domain"/>
    <property type="match status" value="1"/>
</dbReference>
<evidence type="ECO:0000313" key="2">
    <source>
        <dbReference type="EMBL" id="ALO40950.1"/>
    </source>
</evidence>
<proteinExistence type="predicted"/>
<evidence type="ECO:0000313" key="3">
    <source>
        <dbReference type="Proteomes" id="UP000061457"/>
    </source>
</evidence>
<dbReference type="Pfam" id="PF01370">
    <property type="entry name" value="Epimerase"/>
    <property type="match status" value="1"/>
</dbReference>
<dbReference type="AlphaFoldDB" id="A0A0S2JY85"/>
<feature type="domain" description="NAD-dependent epimerase/dehydratase" evidence="1">
    <location>
        <begin position="3"/>
        <end position="200"/>
    </location>
</feature>
<sequence>MNITVIGSSGFIGKEFCKQAVELGYNVYSPVRGDEKLFERDLGNVIYAAGYGNCGENYLNVLDANCTFLSRLLAEASFESITYLSSTRVFLDGSTTHEAASLVSSFHDKRRLFNLTKLVAEELLLLNSKRSLIIRPSNVYGLALDSELFLPSIIRDALNKQVVDMYVTPNYSKDYIFVGDLVQTTLQLMKREESGIYNIASGENTSALEIAGVLKNTTNCSINWHVKEDIDFFEAIDVSKISEVIDFKPRNVLNDLKSMVHEYSQVINN</sequence>
<gene>
    <name evidence="2" type="ORF">PP2015_425</name>
</gene>
<protein>
    <submittedName>
        <fullName evidence="2">NAD-dependent epimerase/dehydratase</fullName>
    </submittedName>
</protein>
<dbReference type="PANTHER" id="PTHR43245">
    <property type="entry name" value="BIFUNCTIONAL POLYMYXIN RESISTANCE PROTEIN ARNA"/>
    <property type="match status" value="1"/>
</dbReference>
<dbReference type="EMBL" id="CP013187">
    <property type="protein sequence ID" value="ALO40950.1"/>
    <property type="molecule type" value="Genomic_DNA"/>
</dbReference>
<dbReference type="InterPro" id="IPR001509">
    <property type="entry name" value="Epimerase_deHydtase"/>
</dbReference>